<dbReference type="InterPro" id="IPR050245">
    <property type="entry name" value="PrsA_foldase"/>
</dbReference>
<evidence type="ECO:0000313" key="10">
    <source>
        <dbReference type="Proteomes" id="UP000240535"/>
    </source>
</evidence>
<dbReference type="EC" id="5.2.1.8" evidence="2"/>
<comment type="catalytic activity">
    <reaction evidence="1">
        <text>[protein]-peptidylproline (omega=180) = [protein]-peptidylproline (omega=0)</text>
        <dbReference type="Rhea" id="RHEA:16237"/>
        <dbReference type="Rhea" id="RHEA-COMP:10747"/>
        <dbReference type="Rhea" id="RHEA-COMP:10748"/>
        <dbReference type="ChEBI" id="CHEBI:83833"/>
        <dbReference type="ChEBI" id="CHEBI:83834"/>
        <dbReference type="EC" id="5.2.1.8"/>
    </reaction>
</comment>
<dbReference type="AlphaFoldDB" id="A0A2P8R262"/>
<dbReference type="InterPro" id="IPR027304">
    <property type="entry name" value="Trigger_fact/SurA_dom_sf"/>
</dbReference>
<proteinExistence type="predicted"/>
<dbReference type="Gene3D" id="1.10.8.1040">
    <property type="match status" value="1"/>
</dbReference>
<accession>A0A2P8R262</accession>
<comment type="caution">
    <text evidence="9">The sequence shown here is derived from an EMBL/GenBank/DDBJ whole genome shotgun (WGS) entry which is preliminary data.</text>
</comment>
<keyword evidence="4 6" id="KW-0697">Rotamase</keyword>
<feature type="domain" description="PpiC" evidence="8">
    <location>
        <begin position="128"/>
        <end position="225"/>
    </location>
</feature>
<sequence>MNKLLLGALSLAVAVSLNAKVYATIDGQDVTDIDLVPLLAGAQGVVVSELPEDVRKQLVERAVQIKLLTNEAIKSGIKKDELFKKELKLAEDGLALRVWQIREMEKTKVSDEEIKKFYNDNKDKFIEKEAINASHILVEKEEDAKKIIDELKNLKGEELKKKFAEVAKEKSIEPMAKKTGGDLGWFSPSQMVEAFANVAKELKDGEISKTPVKTQFGYHVILKNESRAERQATLEETKAFITSNLKQEKFQKNLDKQIEELVKKAKVEYKK</sequence>
<dbReference type="OrthoDB" id="14196at2"/>
<evidence type="ECO:0000313" key="9">
    <source>
        <dbReference type="EMBL" id="PSM52581.1"/>
    </source>
</evidence>
<evidence type="ECO:0000256" key="3">
    <source>
        <dbReference type="ARBA" id="ARBA00022729"/>
    </source>
</evidence>
<dbReference type="PROSITE" id="PS50198">
    <property type="entry name" value="PPIC_PPIASE_2"/>
    <property type="match status" value="1"/>
</dbReference>
<protein>
    <recommendedName>
        <fullName evidence="2">peptidylprolyl isomerase</fullName>
        <ecNumber evidence="2">5.2.1.8</ecNumber>
    </recommendedName>
</protein>
<dbReference type="Gene3D" id="3.10.50.40">
    <property type="match status" value="1"/>
</dbReference>
<evidence type="ECO:0000259" key="8">
    <source>
        <dbReference type="PROSITE" id="PS50198"/>
    </source>
</evidence>
<dbReference type="PANTHER" id="PTHR47245">
    <property type="entry name" value="PEPTIDYLPROLYL ISOMERASE"/>
    <property type="match status" value="1"/>
</dbReference>
<evidence type="ECO:0000256" key="6">
    <source>
        <dbReference type="PROSITE-ProRule" id="PRU00278"/>
    </source>
</evidence>
<dbReference type="PANTHER" id="PTHR47245:SF1">
    <property type="entry name" value="FOLDASE PROTEIN PRSA"/>
    <property type="match status" value="1"/>
</dbReference>
<gene>
    <name evidence="9" type="ORF">CQ405_02300</name>
</gene>
<keyword evidence="10" id="KW-1185">Reference proteome</keyword>
<organism evidence="9 10">
    <name type="scientific">Campylobacter blaseri</name>
    <dbReference type="NCBI Taxonomy" id="2042961"/>
    <lineage>
        <taxon>Bacteria</taxon>
        <taxon>Pseudomonadati</taxon>
        <taxon>Campylobacterota</taxon>
        <taxon>Epsilonproteobacteria</taxon>
        <taxon>Campylobacterales</taxon>
        <taxon>Campylobacteraceae</taxon>
        <taxon>Campylobacter</taxon>
    </lineage>
</organism>
<keyword evidence="3 7" id="KW-0732">Signal</keyword>
<dbReference type="Pfam" id="PF00639">
    <property type="entry name" value="Rotamase"/>
    <property type="match status" value="1"/>
</dbReference>
<evidence type="ECO:0000256" key="4">
    <source>
        <dbReference type="ARBA" id="ARBA00023110"/>
    </source>
</evidence>
<dbReference type="RefSeq" id="WP_106870199.1">
    <property type="nucleotide sequence ID" value="NZ_CP053841.1"/>
</dbReference>
<dbReference type="SUPFAM" id="SSF54534">
    <property type="entry name" value="FKBP-like"/>
    <property type="match status" value="1"/>
</dbReference>
<evidence type="ECO:0000256" key="1">
    <source>
        <dbReference type="ARBA" id="ARBA00000971"/>
    </source>
</evidence>
<keyword evidence="5 6" id="KW-0413">Isomerase</keyword>
<evidence type="ECO:0000256" key="5">
    <source>
        <dbReference type="ARBA" id="ARBA00023235"/>
    </source>
</evidence>
<reference evidence="10" key="1">
    <citation type="submission" date="2017-10" db="EMBL/GenBank/DDBJ databases">
        <title>Campylobacter species from seals.</title>
        <authorList>
            <person name="Gilbert M.J."/>
            <person name="Zomer A.L."/>
            <person name="Timmerman A.J."/>
            <person name="Duim B."/>
            <person name="Wagenaar J.A."/>
        </authorList>
    </citation>
    <scope>NUCLEOTIDE SEQUENCE [LARGE SCALE GENOMIC DNA]</scope>
    <source>
        <strain evidence="10">17S00004-5</strain>
    </source>
</reference>
<name>A0A2P8R262_9BACT</name>
<dbReference type="InterPro" id="IPR046357">
    <property type="entry name" value="PPIase_dom_sf"/>
</dbReference>
<dbReference type="EMBL" id="PDHH01000002">
    <property type="protein sequence ID" value="PSM52581.1"/>
    <property type="molecule type" value="Genomic_DNA"/>
</dbReference>
<evidence type="ECO:0000256" key="2">
    <source>
        <dbReference type="ARBA" id="ARBA00013194"/>
    </source>
</evidence>
<dbReference type="GO" id="GO:0003755">
    <property type="term" value="F:peptidyl-prolyl cis-trans isomerase activity"/>
    <property type="evidence" value="ECO:0007669"/>
    <property type="project" value="UniProtKB-KW"/>
</dbReference>
<dbReference type="InterPro" id="IPR000297">
    <property type="entry name" value="PPIase_PpiC"/>
</dbReference>
<feature type="signal peptide" evidence="7">
    <location>
        <begin position="1"/>
        <end position="19"/>
    </location>
</feature>
<evidence type="ECO:0000256" key="7">
    <source>
        <dbReference type="SAM" id="SignalP"/>
    </source>
</evidence>
<dbReference type="SUPFAM" id="SSF109998">
    <property type="entry name" value="Triger factor/SurA peptide-binding domain-like"/>
    <property type="match status" value="1"/>
</dbReference>
<dbReference type="Proteomes" id="UP000240535">
    <property type="component" value="Unassembled WGS sequence"/>
</dbReference>
<feature type="chain" id="PRO_5015497042" description="peptidylprolyl isomerase" evidence="7">
    <location>
        <begin position="20"/>
        <end position="271"/>
    </location>
</feature>